<dbReference type="GO" id="GO:0016810">
    <property type="term" value="F:hydrolase activity, acting on carbon-nitrogen (but not peptide) bonds"/>
    <property type="evidence" value="ECO:0007669"/>
    <property type="project" value="InterPro"/>
</dbReference>
<dbReference type="InterPro" id="IPR011059">
    <property type="entry name" value="Metal-dep_hydrolase_composite"/>
</dbReference>
<reference evidence="2" key="1">
    <citation type="journal article" date="2014" name="Front. Microbiol.">
        <title>High frequency of phylogenetically diverse reductive dehalogenase-homologous genes in deep subseafloor sedimentary metagenomes.</title>
        <authorList>
            <person name="Kawai M."/>
            <person name="Futagami T."/>
            <person name="Toyoda A."/>
            <person name="Takaki Y."/>
            <person name="Nishi S."/>
            <person name="Hori S."/>
            <person name="Arai W."/>
            <person name="Tsubouchi T."/>
            <person name="Morono Y."/>
            <person name="Uchiyama I."/>
            <person name="Ito T."/>
            <person name="Fujiyama A."/>
            <person name="Inagaki F."/>
            <person name="Takami H."/>
        </authorList>
    </citation>
    <scope>NUCLEOTIDE SEQUENCE</scope>
    <source>
        <strain evidence="2">Expedition CK06-06</strain>
    </source>
</reference>
<evidence type="ECO:0000313" key="2">
    <source>
        <dbReference type="EMBL" id="GAG12489.1"/>
    </source>
</evidence>
<dbReference type="Pfam" id="PF07969">
    <property type="entry name" value="Amidohydro_3"/>
    <property type="match status" value="1"/>
</dbReference>
<protein>
    <recommendedName>
        <fullName evidence="1">Amidohydrolase 3 domain-containing protein</fullName>
    </recommendedName>
</protein>
<comment type="caution">
    <text evidence="2">The sequence shown here is derived from an EMBL/GenBank/DDBJ whole genome shotgun (WGS) entry which is preliminary data.</text>
</comment>
<dbReference type="InterPro" id="IPR013108">
    <property type="entry name" value="Amidohydro_3"/>
</dbReference>
<organism evidence="2">
    <name type="scientific">marine sediment metagenome</name>
    <dbReference type="NCBI Taxonomy" id="412755"/>
    <lineage>
        <taxon>unclassified sequences</taxon>
        <taxon>metagenomes</taxon>
        <taxon>ecological metagenomes</taxon>
    </lineage>
</organism>
<dbReference type="SUPFAM" id="SSF51338">
    <property type="entry name" value="Composite domain of metallo-dependent hydrolases"/>
    <property type="match status" value="1"/>
</dbReference>
<dbReference type="Gene3D" id="2.30.40.10">
    <property type="entry name" value="Urease, subunit C, domain 1"/>
    <property type="match status" value="1"/>
</dbReference>
<evidence type="ECO:0000259" key="1">
    <source>
        <dbReference type="Pfam" id="PF07969"/>
    </source>
</evidence>
<accession>X0V301</accession>
<gene>
    <name evidence="2" type="ORF">S01H1_39397</name>
</gene>
<sequence>AGRGEIALGYYADLTIFDPASVADVATYQEPRRHPAGIRYVIVNGEVIVDDGRHTGKAAGRVLRAGR</sequence>
<feature type="non-terminal residue" evidence="2">
    <location>
        <position position="1"/>
    </location>
</feature>
<name>X0V301_9ZZZZ</name>
<proteinExistence type="predicted"/>
<dbReference type="EMBL" id="BARS01024857">
    <property type="protein sequence ID" value="GAG12489.1"/>
    <property type="molecule type" value="Genomic_DNA"/>
</dbReference>
<feature type="domain" description="Amidohydrolase 3" evidence="1">
    <location>
        <begin position="3"/>
        <end position="49"/>
    </location>
</feature>
<dbReference type="AlphaFoldDB" id="X0V301"/>